<gene>
    <name evidence="1" type="ORF">A2625_03700</name>
</gene>
<dbReference type="Proteomes" id="UP000178724">
    <property type="component" value="Unassembled WGS sequence"/>
</dbReference>
<dbReference type="Gene3D" id="6.10.140.1110">
    <property type="match status" value="1"/>
</dbReference>
<accession>A0A1F4PZP6</accession>
<dbReference type="EMBL" id="METM01000027">
    <property type="protein sequence ID" value="OGB89253.1"/>
    <property type="molecule type" value="Genomic_DNA"/>
</dbReference>
<comment type="caution">
    <text evidence="1">The sequence shown here is derived from an EMBL/GenBank/DDBJ whole genome shotgun (WGS) entry which is preliminary data.</text>
</comment>
<reference evidence="1 2" key="1">
    <citation type="journal article" date="2016" name="Nat. Commun.">
        <title>Thousands of microbial genomes shed light on interconnected biogeochemical processes in an aquifer system.</title>
        <authorList>
            <person name="Anantharaman K."/>
            <person name="Brown C.T."/>
            <person name="Hug L.A."/>
            <person name="Sharon I."/>
            <person name="Castelle C.J."/>
            <person name="Probst A.J."/>
            <person name="Thomas B.C."/>
            <person name="Singh A."/>
            <person name="Wilkins M.J."/>
            <person name="Karaoz U."/>
            <person name="Brodie E.L."/>
            <person name="Williams K.H."/>
            <person name="Hubbard S.S."/>
            <person name="Banfield J.F."/>
        </authorList>
    </citation>
    <scope>NUCLEOTIDE SEQUENCE [LARGE SCALE GENOMIC DNA]</scope>
</reference>
<protein>
    <recommendedName>
        <fullName evidence="3">16S rRNA processing protein RimM</fullName>
    </recommendedName>
</protein>
<dbReference type="Pfam" id="PF11068">
    <property type="entry name" value="YlqD"/>
    <property type="match status" value="1"/>
</dbReference>
<proteinExistence type="predicted"/>
<organism evidence="1 2">
    <name type="scientific">candidate division WOR-1 bacterium RIFCSPHIGHO2_01_FULL_53_15</name>
    <dbReference type="NCBI Taxonomy" id="1802564"/>
    <lineage>
        <taxon>Bacteria</taxon>
        <taxon>Bacillati</taxon>
        <taxon>Saganbacteria</taxon>
    </lineage>
</organism>
<name>A0A1F4PZP6_UNCSA</name>
<evidence type="ECO:0000313" key="1">
    <source>
        <dbReference type="EMBL" id="OGB89253.1"/>
    </source>
</evidence>
<evidence type="ECO:0000313" key="2">
    <source>
        <dbReference type="Proteomes" id="UP000178724"/>
    </source>
</evidence>
<evidence type="ECO:0008006" key="3">
    <source>
        <dbReference type="Google" id="ProtNLM"/>
    </source>
</evidence>
<dbReference type="AlphaFoldDB" id="A0A1F4PZP6"/>
<dbReference type="InterPro" id="IPR021297">
    <property type="entry name" value="YlqD"/>
</dbReference>
<sequence>MAERSIELKRIVMVKAIVTEAFKSNLVKELERAVGNVDNQINQMETQSKGYLEDLKKKGLMQKAAAFKHQLDEERARQSAAKADLTMKIEEAKRLQVGSEFVQGPLEGPVDVSVGDNLYKKVGGAEIIVKDGVIQELRGV</sequence>